<dbReference type="OrthoDB" id="1272564at2"/>
<evidence type="ECO:0000313" key="1">
    <source>
        <dbReference type="EMBL" id="TFU91438.1"/>
    </source>
</evidence>
<comment type="caution">
    <text evidence="1">The sequence shown here is derived from an EMBL/GenBank/DDBJ whole genome shotgun (WGS) entry which is preliminary data.</text>
</comment>
<dbReference type="GO" id="GO:0003676">
    <property type="term" value="F:nucleic acid binding"/>
    <property type="evidence" value="ECO:0007669"/>
    <property type="project" value="InterPro"/>
</dbReference>
<sequence>MCLSCFLKEDAEKQTKSISHEEDDIQECFFKSARVIFPKLDKLLFAVPNGGKRNYPEAVRLKRQGVKRGPADILCLVPNDRYSFLCLETKTDTGTQSADQIEFQKQVEASGGLYLIYRSAASGIELLKEYLSTTKYK</sequence>
<organism evidence="1 2">
    <name type="scientific">Dysgonomonas mossii</name>
    <dbReference type="NCBI Taxonomy" id="163665"/>
    <lineage>
        <taxon>Bacteria</taxon>
        <taxon>Pseudomonadati</taxon>
        <taxon>Bacteroidota</taxon>
        <taxon>Bacteroidia</taxon>
        <taxon>Bacteroidales</taxon>
        <taxon>Dysgonomonadaceae</taxon>
        <taxon>Dysgonomonas</taxon>
    </lineage>
</organism>
<dbReference type="AlphaFoldDB" id="A0A4Y9ITZ9"/>
<dbReference type="InterPro" id="IPR011856">
    <property type="entry name" value="tRNA_endonuc-like_dom_sf"/>
</dbReference>
<gene>
    <name evidence="1" type="ORF">E4T88_00525</name>
</gene>
<proteinExistence type="predicted"/>
<accession>A0A4Y9ITZ9</accession>
<dbReference type="Proteomes" id="UP000298285">
    <property type="component" value="Unassembled WGS sequence"/>
</dbReference>
<dbReference type="Gene3D" id="3.40.1350.10">
    <property type="match status" value="1"/>
</dbReference>
<protein>
    <submittedName>
        <fullName evidence="1">VRR-NUC domain-containing protein</fullName>
    </submittedName>
</protein>
<name>A0A4Y9ITZ9_9BACT</name>
<evidence type="ECO:0000313" key="2">
    <source>
        <dbReference type="Proteomes" id="UP000298285"/>
    </source>
</evidence>
<reference evidence="1 2" key="1">
    <citation type="submission" date="2019-03" db="EMBL/GenBank/DDBJ databases">
        <title>Diversity of the mouse oral microbiome.</title>
        <authorList>
            <person name="Joseph S."/>
            <person name="Aduse-Opoku J."/>
            <person name="Curtis M."/>
            <person name="Wade W."/>
            <person name="Hashim A."/>
        </authorList>
    </citation>
    <scope>NUCLEOTIDE SEQUENCE [LARGE SCALE GENOMIC DNA]</scope>
    <source>
        <strain evidence="1 2">P11</strain>
    </source>
</reference>
<dbReference type="EMBL" id="SPPK01000001">
    <property type="protein sequence ID" value="TFU91438.1"/>
    <property type="molecule type" value="Genomic_DNA"/>
</dbReference>